<dbReference type="InterPro" id="IPR002048">
    <property type="entry name" value="EF_hand_dom"/>
</dbReference>
<dbReference type="PROSITE" id="PS50222">
    <property type="entry name" value="EF_HAND_2"/>
    <property type="match status" value="1"/>
</dbReference>
<dbReference type="GO" id="GO:0005509">
    <property type="term" value="F:calcium ion binding"/>
    <property type="evidence" value="ECO:0007669"/>
    <property type="project" value="InterPro"/>
</dbReference>
<dbReference type="EMBL" id="HBGE01102182">
    <property type="protein sequence ID" value="CAD9184105.1"/>
    <property type="molecule type" value="Transcribed_RNA"/>
</dbReference>
<accession>A0A7S1S462</accession>
<organism evidence="2">
    <name type="scientific">Alexandrium catenella</name>
    <name type="common">Red tide dinoflagellate</name>
    <name type="synonym">Gonyaulax catenella</name>
    <dbReference type="NCBI Taxonomy" id="2925"/>
    <lineage>
        <taxon>Eukaryota</taxon>
        <taxon>Sar</taxon>
        <taxon>Alveolata</taxon>
        <taxon>Dinophyceae</taxon>
        <taxon>Gonyaulacales</taxon>
        <taxon>Pyrocystaceae</taxon>
        <taxon>Alexandrium</taxon>
    </lineage>
</organism>
<proteinExistence type="predicted"/>
<evidence type="ECO:0000313" key="2">
    <source>
        <dbReference type="EMBL" id="CAD9184105.1"/>
    </source>
</evidence>
<gene>
    <name evidence="2" type="ORF">ACAT0790_LOCUS60877</name>
</gene>
<dbReference type="InterPro" id="IPR036770">
    <property type="entry name" value="Ankyrin_rpt-contain_sf"/>
</dbReference>
<dbReference type="InterPro" id="IPR011992">
    <property type="entry name" value="EF-hand-dom_pair"/>
</dbReference>
<protein>
    <recommendedName>
        <fullName evidence="1">EF-hand domain-containing protein</fullName>
    </recommendedName>
</protein>
<sequence>MVTQEQIVEVFRRFDAKGTGVITNERLCKVLRQIDPARWDDTMIAALLEKSGLSQKVGEDKAIRYEDLISWAMNGPVDSSRPPAAEADPVCQAAFDGELEALRGLLKAGDGQSVGRAGYVQVGDVVAGLWTLGVHGFNTFEMRSLASEPNLPPASPLQYAAFAGKADVMRFLIEECGACKEAEGALGASAADIGKCHCVRLDGEAVVADAQVLELLEDEAPLSQDRLARTVTRSLQRPSASG</sequence>
<dbReference type="Gene3D" id="1.25.40.20">
    <property type="entry name" value="Ankyrin repeat-containing domain"/>
    <property type="match status" value="1"/>
</dbReference>
<dbReference type="SUPFAM" id="SSF47473">
    <property type="entry name" value="EF-hand"/>
    <property type="match status" value="1"/>
</dbReference>
<feature type="domain" description="EF-hand" evidence="1">
    <location>
        <begin position="2"/>
        <end position="37"/>
    </location>
</feature>
<evidence type="ECO:0000259" key="1">
    <source>
        <dbReference type="PROSITE" id="PS50222"/>
    </source>
</evidence>
<name>A0A7S1S462_ALECA</name>
<reference evidence="2" key="1">
    <citation type="submission" date="2021-01" db="EMBL/GenBank/DDBJ databases">
        <authorList>
            <person name="Corre E."/>
            <person name="Pelletier E."/>
            <person name="Niang G."/>
            <person name="Scheremetjew M."/>
            <person name="Finn R."/>
            <person name="Kale V."/>
            <person name="Holt S."/>
            <person name="Cochrane G."/>
            <person name="Meng A."/>
            <person name="Brown T."/>
            <person name="Cohen L."/>
        </authorList>
    </citation>
    <scope>NUCLEOTIDE SEQUENCE</scope>
    <source>
        <strain evidence="2">OF101</strain>
    </source>
</reference>
<dbReference type="AlphaFoldDB" id="A0A7S1S462"/>